<reference evidence="6" key="1">
    <citation type="submission" date="2017-04" db="EMBL/GenBank/DDBJ databases">
        <title>Function of individual gut microbiota members based on whole genome sequencing of pure cultures obtained from chicken caecum.</title>
        <authorList>
            <person name="Medvecky M."/>
            <person name="Cejkova D."/>
            <person name="Polansky O."/>
            <person name="Karasova D."/>
            <person name="Kubasova T."/>
            <person name="Cizek A."/>
            <person name="Rychlik I."/>
        </authorList>
    </citation>
    <scope>NUCLEOTIDE SEQUENCE [LARGE SCALE GENOMIC DNA]</scope>
    <source>
        <strain evidence="6">An178</strain>
    </source>
</reference>
<keyword evidence="4" id="KW-0804">Transcription</keyword>
<dbReference type="EMBL" id="NFKM01000006">
    <property type="protein sequence ID" value="OUP61159.1"/>
    <property type="molecule type" value="Genomic_DNA"/>
</dbReference>
<dbReference type="InterPro" id="IPR005650">
    <property type="entry name" value="BlaI_family"/>
</dbReference>
<name>A0A1Y4LZS3_9FIRM</name>
<dbReference type="InterPro" id="IPR036388">
    <property type="entry name" value="WH-like_DNA-bd_sf"/>
</dbReference>
<sequence>MLLDKLTKKEILIMSILWDSESPLSASEIKELSNEDLSIYTIQQVLQRLLKKDFIKVAQIIQKNKTFMRIYSPVLTQTDYIKSFINKKTSYELASSFIETSNDIQELDSLEELIKIKKKEL</sequence>
<dbReference type="Pfam" id="PF03965">
    <property type="entry name" value="Penicillinase_R"/>
    <property type="match status" value="1"/>
</dbReference>
<dbReference type="InterPro" id="IPR036390">
    <property type="entry name" value="WH_DNA-bd_sf"/>
</dbReference>
<dbReference type="GO" id="GO:0045892">
    <property type="term" value="P:negative regulation of DNA-templated transcription"/>
    <property type="evidence" value="ECO:0007669"/>
    <property type="project" value="InterPro"/>
</dbReference>
<evidence type="ECO:0000256" key="2">
    <source>
        <dbReference type="ARBA" id="ARBA00023015"/>
    </source>
</evidence>
<evidence type="ECO:0000256" key="4">
    <source>
        <dbReference type="ARBA" id="ARBA00023163"/>
    </source>
</evidence>
<dbReference type="RefSeq" id="WP_087158477.1">
    <property type="nucleotide sequence ID" value="NZ_NFKM01000006.1"/>
</dbReference>
<organism evidence="5 6">
    <name type="scientific">Faecalitalea cylindroides</name>
    <dbReference type="NCBI Taxonomy" id="39483"/>
    <lineage>
        <taxon>Bacteria</taxon>
        <taxon>Bacillati</taxon>
        <taxon>Bacillota</taxon>
        <taxon>Erysipelotrichia</taxon>
        <taxon>Erysipelotrichales</taxon>
        <taxon>Erysipelotrichaceae</taxon>
        <taxon>Faecalitalea</taxon>
    </lineage>
</organism>
<dbReference type="GO" id="GO:0003677">
    <property type="term" value="F:DNA binding"/>
    <property type="evidence" value="ECO:0007669"/>
    <property type="project" value="UniProtKB-KW"/>
</dbReference>
<keyword evidence="2" id="KW-0805">Transcription regulation</keyword>
<comment type="similarity">
    <text evidence="1">Belongs to the BlaI transcriptional regulatory family.</text>
</comment>
<gene>
    <name evidence="5" type="ORF">B5F14_04420</name>
</gene>
<proteinExistence type="inferred from homology"/>
<dbReference type="Gene3D" id="1.10.10.10">
    <property type="entry name" value="Winged helix-like DNA-binding domain superfamily/Winged helix DNA-binding domain"/>
    <property type="match status" value="1"/>
</dbReference>
<comment type="caution">
    <text evidence="5">The sequence shown here is derived from an EMBL/GenBank/DDBJ whole genome shotgun (WGS) entry which is preliminary data.</text>
</comment>
<evidence type="ECO:0000256" key="1">
    <source>
        <dbReference type="ARBA" id="ARBA00011046"/>
    </source>
</evidence>
<evidence type="ECO:0000313" key="6">
    <source>
        <dbReference type="Proteomes" id="UP000195447"/>
    </source>
</evidence>
<evidence type="ECO:0000256" key="3">
    <source>
        <dbReference type="ARBA" id="ARBA00023125"/>
    </source>
</evidence>
<evidence type="ECO:0000313" key="5">
    <source>
        <dbReference type="EMBL" id="OUP61159.1"/>
    </source>
</evidence>
<evidence type="ECO:0008006" key="7">
    <source>
        <dbReference type="Google" id="ProtNLM"/>
    </source>
</evidence>
<accession>A0A1Y4LZS3</accession>
<dbReference type="SUPFAM" id="SSF46785">
    <property type="entry name" value="Winged helix' DNA-binding domain"/>
    <property type="match status" value="1"/>
</dbReference>
<keyword evidence="3" id="KW-0238">DNA-binding</keyword>
<dbReference type="AlphaFoldDB" id="A0A1Y4LZS3"/>
<dbReference type="Proteomes" id="UP000195447">
    <property type="component" value="Unassembled WGS sequence"/>
</dbReference>
<keyword evidence="6" id="KW-1185">Reference proteome</keyword>
<protein>
    <recommendedName>
        <fullName evidence="7">Penicillinase repressor</fullName>
    </recommendedName>
</protein>